<dbReference type="Gene3D" id="3.20.20.80">
    <property type="entry name" value="Glycosidases"/>
    <property type="match status" value="1"/>
</dbReference>
<name>A0A0A2VKH0_BEABA</name>
<evidence type="ECO:0000256" key="2">
    <source>
        <dbReference type="SAM" id="SignalP"/>
    </source>
</evidence>
<feature type="region of interest" description="Disordered" evidence="1">
    <location>
        <begin position="20"/>
        <end position="46"/>
    </location>
</feature>
<dbReference type="SUPFAM" id="SSF51445">
    <property type="entry name" value="(Trans)glycosidases"/>
    <property type="match status" value="1"/>
</dbReference>
<dbReference type="GO" id="GO:0071966">
    <property type="term" value="P:fungal-type cell wall polysaccharide metabolic process"/>
    <property type="evidence" value="ECO:0007669"/>
    <property type="project" value="TreeGrafter"/>
</dbReference>
<protein>
    <submittedName>
        <fullName evidence="4">Putative serine-rich protein C13G6.10c</fullName>
    </submittedName>
</protein>
<dbReference type="HOGENOM" id="CLU_040908_4_0_1"/>
<accession>A0A0A2VKH0</accession>
<comment type="caution">
    <text evidence="4">The sequence shown here is derived from an EMBL/GenBank/DDBJ whole genome shotgun (WGS) entry which is preliminary data.</text>
</comment>
<dbReference type="AlphaFoldDB" id="A0A0A2VKH0"/>
<dbReference type="PANTHER" id="PTHR34154">
    <property type="entry name" value="ALKALI-SENSITIVE LINKAGE PROTEIN 1"/>
    <property type="match status" value="1"/>
</dbReference>
<dbReference type="PANTHER" id="PTHR34154:SF10">
    <property type="entry name" value="ASL1-LIKE GLYCOSYL HYDROLASE CATALYTIC DOMAIN-CONTAINING PROTEIN"/>
    <property type="match status" value="1"/>
</dbReference>
<dbReference type="EMBL" id="ANFO01000792">
    <property type="protein sequence ID" value="KGQ06620.1"/>
    <property type="molecule type" value="Genomic_DNA"/>
</dbReference>
<dbReference type="Pfam" id="PF11790">
    <property type="entry name" value="Glyco_hydro_cc"/>
    <property type="match status" value="1"/>
</dbReference>
<sequence>MIWFNLLALCPVIGAATATNHPPGKRGLASNDGLDLSGFENTPHGGQSKVRWQYNWDSDIGDNKISFAEYVPMLHSLRHGHEIVWNDRVNKWLTQGTAHLLAFNEPERPLPQAAMSVDDAVDAWWRYMEPYAGRARLGAPVVSNDGWDWITKFLNECHGCHVDYIPVHWYNPNSLEHDFENWVNQICTLGRPVWVTEFKGQEGSSQDEIVFLQKAMAFLEGNPCVERYAYFGTANNDLSLLSNEHSHLSELGSHYASD</sequence>
<feature type="chain" id="PRO_5002006957" evidence="2">
    <location>
        <begin position="19"/>
        <end position="258"/>
    </location>
</feature>
<organism evidence="4 5">
    <name type="scientific">Beauveria bassiana D1-5</name>
    <dbReference type="NCBI Taxonomy" id="1245745"/>
    <lineage>
        <taxon>Eukaryota</taxon>
        <taxon>Fungi</taxon>
        <taxon>Dikarya</taxon>
        <taxon>Ascomycota</taxon>
        <taxon>Pezizomycotina</taxon>
        <taxon>Sordariomycetes</taxon>
        <taxon>Hypocreomycetidae</taxon>
        <taxon>Hypocreales</taxon>
        <taxon>Cordycipitaceae</taxon>
        <taxon>Beauveria</taxon>
    </lineage>
</organism>
<evidence type="ECO:0000256" key="1">
    <source>
        <dbReference type="SAM" id="MobiDB-lite"/>
    </source>
</evidence>
<proteinExistence type="predicted"/>
<dbReference type="eggNOG" id="ENOG502SJGG">
    <property type="taxonomic scope" value="Eukaryota"/>
</dbReference>
<dbReference type="Proteomes" id="UP000030106">
    <property type="component" value="Unassembled WGS sequence"/>
</dbReference>
<dbReference type="OrthoDB" id="43654at2759"/>
<dbReference type="InterPro" id="IPR053183">
    <property type="entry name" value="ASL1"/>
</dbReference>
<dbReference type="InterPro" id="IPR017853">
    <property type="entry name" value="GH"/>
</dbReference>
<dbReference type="GO" id="GO:0009277">
    <property type="term" value="C:fungal-type cell wall"/>
    <property type="evidence" value="ECO:0007669"/>
    <property type="project" value="TreeGrafter"/>
</dbReference>
<feature type="domain" description="Asl1-like glycosyl hydrolase catalytic" evidence="3">
    <location>
        <begin position="44"/>
        <end position="255"/>
    </location>
</feature>
<keyword evidence="2" id="KW-0732">Signal</keyword>
<gene>
    <name evidence="4" type="ORF">BBAD15_g8062</name>
</gene>
<evidence type="ECO:0000313" key="4">
    <source>
        <dbReference type="EMBL" id="KGQ06620.1"/>
    </source>
</evidence>
<reference evidence="4 5" key="1">
    <citation type="submission" date="2012-10" db="EMBL/GenBank/DDBJ databases">
        <title>Genome sequencing and analysis of entomopathogenic fungi Beauveria bassiana D1-5.</title>
        <authorList>
            <person name="Li Q."/>
            <person name="Wang L."/>
            <person name="Zhang Z."/>
            <person name="Wang Q."/>
            <person name="Ren J."/>
            <person name="Wang M."/>
            <person name="Xu W."/>
            <person name="Wang J."/>
            <person name="Lu Y."/>
            <person name="Du Q."/>
            <person name="Sun Z."/>
        </authorList>
    </citation>
    <scope>NUCLEOTIDE SEQUENCE [LARGE SCALE GENOMIC DNA]</scope>
    <source>
        <strain evidence="4 5">D1-5</strain>
    </source>
</reference>
<evidence type="ECO:0000313" key="5">
    <source>
        <dbReference type="Proteomes" id="UP000030106"/>
    </source>
</evidence>
<dbReference type="InterPro" id="IPR024655">
    <property type="entry name" value="Asl1_glyco_hydro_catalytic"/>
</dbReference>
<dbReference type="STRING" id="1245745.A0A0A2VKH0"/>
<feature type="signal peptide" evidence="2">
    <location>
        <begin position="1"/>
        <end position="18"/>
    </location>
</feature>
<evidence type="ECO:0000259" key="3">
    <source>
        <dbReference type="Pfam" id="PF11790"/>
    </source>
</evidence>